<accession>A0ABZ0PN55</accession>
<keyword evidence="9" id="KW-0594">Phospholipid biosynthesis</keyword>
<feature type="transmembrane region" description="Helical" evidence="12">
    <location>
        <begin position="247"/>
        <end position="265"/>
    </location>
</feature>
<keyword evidence="6 12" id="KW-1133">Transmembrane helix</keyword>
<dbReference type="EMBL" id="CP137852">
    <property type="protein sequence ID" value="WPB87168.1"/>
    <property type="molecule type" value="Genomic_DNA"/>
</dbReference>
<dbReference type="Gene3D" id="1.20.120.1760">
    <property type="match status" value="1"/>
</dbReference>
<keyword evidence="15" id="KW-1185">Reference proteome</keyword>
<dbReference type="Proteomes" id="UP001305521">
    <property type="component" value="Chromosome"/>
</dbReference>
<evidence type="ECO:0000313" key="14">
    <source>
        <dbReference type="EMBL" id="WPB87168.1"/>
    </source>
</evidence>
<dbReference type="InterPro" id="IPR012616">
    <property type="entry name" value="CDP-OH_P_trans_C"/>
</dbReference>
<keyword evidence="8 12" id="KW-0472">Membrane</keyword>
<evidence type="ECO:0000256" key="6">
    <source>
        <dbReference type="ARBA" id="ARBA00022989"/>
    </source>
</evidence>
<evidence type="ECO:0000256" key="9">
    <source>
        <dbReference type="ARBA" id="ARBA00023209"/>
    </source>
</evidence>
<feature type="transmembrane region" description="Helical" evidence="12">
    <location>
        <begin position="115"/>
        <end position="133"/>
    </location>
</feature>
<evidence type="ECO:0000313" key="15">
    <source>
        <dbReference type="Proteomes" id="UP001305521"/>
    </source>
</evidence>
<keyword evidence="10" id="KW-1208">Phospholipid metabolism</keyword>
<keyword evidence="4 11" id="KW-0808">Transferase</keyword>
<protein>
    <submittedName>
        <fullName evidence="14">Phosphatidylcholine/phosphatidylserine synthase</fullName>
    </submittedName>
</protein>
<evidence type="ECO:0000256" key="2">
    <source>
        <dbReference type="ARBA" id="ARBA00010441"/>
    </source>
</evidence>
<dbReference type="InterPro" id="IPR043130">
    <property type="entry name" value="CDP-OH_PTrfase_TM_dom"/>
</dbReference>
<dbReference type="Pfam" id="PF08009">
    <property type="entry name" value="CDP-OH_P_tran_2"/>
    <property type="match status" value="1"/>
</dbReference>
<evidence type="ECO:0000256" key="4">
    <source>
        <dbReference type="ARBA" id="ARBA00022679"/>
    </source>
</evidence>
<dbReference type="InterPro" id="IPR000462">
    <property type="entry name" value="CDP-OH_P_trans"/>
</dbReference>
<evidence type="ECO:0000259" key="13">
    <source>
        <dbReference type="Pfam" id="PF08009"/>
    </source>
</evidence>
<dbReference type="PANTHER" id="PTHR14269">
    <property type="entry name" value="CDP-DIACYLGLYCEROL--GLYCEROL-3-PHOSPHATE 3-PHOSPHATIDYLTRANSFERASE-RELATED"/>
    <property type="match status" value="1"/>
</dbReference>
<feature type="transmembrane region" description="Helical" evidence="12">
    <location>
        <begin position="153"/>
        <end position="176"/>
    </location>
</feature>
<dbReference type="InterPro" id="IPR050324">
    <property type="entry name" value="CDP-alcohol_PTase-I"/>
</dbReference>
<dbReference type="PANTHER" id="PTHR14269:SF61">
    <property type="entry name" value="CDP-DIACYLGLYCEROL--SERINE O-PHOSPHATIDYLTRANSFERASE"/>
    <property type="match status" value="1"/>
</dbReference>
<comment type="subcellular location">
    <subcellularLocation>
        <location evidence="1">Membrane</location>
        <topology evidence="1">Multi-pass membrane protein</topology>
    </subcellularLocation>
</comment>
<dbReference type="InterPro" id="IPR048254">
    <property type="entry name" value="CDP_ALCOHOL_P_TRANSF_CS"/>
</dbReference>
<evidence type="ECO:0000256" key="11">
    <source>
        <dbReference type="RuleBase" id="RU003750"/>
    </source>
</evidence>
<feature type="transmembrane region" description="Helical" evidence="12">
    <location>
        <begin position="54"/>
        <end position="70"/>
    </location>
</feature>
<reference evidence="14 15" key="1">
    <citation type="submission" date="2023-11" db="EMBL/GenBank/DDBJ databases">
        <title>Arctic aerobic anoxygenic photoheterotroph Sediminicoccus rosea KRV36 adapts its photosynthesis to long days of polar summer.</title>
        <authorList>
            <person name="Tomasch J."/>
            <person name="Kopejtka K."/>
            <person name="Bily T."/>
            <person name="Gardiner A.T."/>
            <person name="Gardian Z."/>
            <person name="Shivaramu S."/>
            <person name="Koblizek M."/>
            <person name="Engelhardt F."/>
            <person name="Kaftan D."/>
        </authorList>
    </citation>
    <scope>NUCLEOTIDE SEQUENCE [LARGE SCALE GENOMIC DNA]</scope>
    <source>
        <strain evidence="14 15">R-30</strain>
    </source>
</reference>
<feature type="transmembrane region" description="Helical" evidence="12">
    <location>
        <begin position="91"/>
        <end position="109"/>
    </location>
</feature>
<feature type="transmembrane region" description="Helical" evidence="12">
    <location>
        <begin position="223"/>
        <end position="241"/>
    </location>
</feature>
<evidence type="ECO:0000256" key="7">
    <source>
        <dbReference type="ARBA" id="ARBA00023098"/>
    </source>
</evidence>
<comment type="similarity">
    <text evidence="2 11">Belongs to the CDP-alcohol phosphatidyltransferase class-I family.</text>
</comment>
<keyword evidence="3" id="KW-0444">Lipid biosynthesis</keyword>
<evidence type="ECO:0000256" key="3">
    <source>
        <dbReference type="ARBA" id="ARBA00022516"/>
    </source>
</evidence>
<keyword evidence="5 12" id="KW-0812">Transmembrane</keyword>
<evidence type="ECO:0000256" key="12">
    <source>
        <dbReference type="SAM" id="Phobius"/>
    </source>
</evidence>
<evidence type="ECO:0000256" key="8">
    <source>
        <dbReference type="ARBA" id="ARBA00023136"/>
    </source>
</evidence>
<proteinExistence type="inferred from homology"/>
<feature type="transmembrane region" description="Helical" evidence="12">
    <location>
        <begin position="196"/>
        <end position="216"/>
    </location>
</feature>
<dbReference type="PROSITE" id="PS00379">
    <property type="entry name" value="CDP_ALCOHOL_P_TRANSF"/>
    <property type="match status" value="1"/>
</dbReference>
<evidence type="ECO:0000256" key="10">
    <source>
        <dbReference type="ARBA" id="ARBA00023264"/>
    </source>
</evidence>
<sequence>MTRAGLRSRLGRFQTRARPRYRGPSFNRLIPNLLTMMGLCAGLVAIRFGLEGRFAQAAAFIVAAGVIDGLDGRIARLLKGTSRFGAEFDSLSDFLCFGVAPGLILYLWTLENAGPIGFIPGMMFAVCSALRLARFNAASIAEPGAIPIVKPAYAYNFFTGVPAPAGAGLALLPLFASLGFAEWGWASMAEAARHPAFSAVMLFLVGGLMVSTLPSWSFKNFKVPSNMVLPLLLGTGGYIAFLVTEPWAALSLGGLLYFGMLYFSVRSYARLKREAEAMREGAEAEPAKATIP</sequence>
<dbReference type="Pfam" id="PF01066">
    <property type="entry name" value="CDP-OH_P_transf"/>
    <property type="match status" value="1"/>
</dbReference>
<feature type="transmembrane region" description="Helical" evidence="12">
    <location>
        <begin position="29"/>
        <end position="48"/>
    </location>
</feature>
<feature type="domain" description="CDP-alcohol phosphatidyltransferase C-terminal" evidence="13">
    <location>
        <begin position="226"/>
        <end position="261"/>
    </location>
</feature>
<dbReference type="RefSeq" id="WP_318651122.1">
    <property type="nucleotide sequence ID" value="NZ_CP137852.1"/>
</dbReference>
<evidence type="ECO:0000256" key="1">
    <source>
        <dbReference type="ARBA" id="ARBA00004141"/>
    </source>
</evidence>
<organism evidence="14 15">
    <name type="scientific">Sediminicoccus rosea</name>
    <dbReference type="NCBI Taxonomy" id="1225128"/>
    <lineage>
        <taxon>Bacteria</taxon>
        <taxon>Pseudomonadati</taxon>
        <taxon>Pseudomonadota</taxon>
        <taxon>Alphaproteobacteria</taxon>
        <taxon>Acetobacterales</taxon>
        <taxon>Roseomonadaceae</taxon>
        <taxon>Sediminicoccus</taxon>
    </lineage>
</organism>
<gene>
    <name evidence="14" type="ORF">R9Z33_09875</name>
</gene>
<name>A0ABZ0PN55_9PROT</name>
<keyword evidence="7" id="KW-0443">Lipid metabolism</keyword>
<evidence type="ECO:0000256" key="5">
    <source>
        <dbReference type="ARBA" id="ARBA00022692"/>
    </source>
</evidence>